<keyword evidence="4" id="KW-1185">Reference proteome</keyword>
<proteinExistence type="predicted"/>
<dbReference type="Gene3D" id="1.10.1660.10">
    <property type="match status" value="1"/>
</dbReference>
<dbReference type="PANTHER" id="PTHR30204:SF93">
    <property type="entry name" value="HTH MERR-TYPE DOMAIN-CONTAINING PROTEIN"/>
    <property type="match status" value="1"/>
</dbReference>
<evidence type="ECO:0000256" key="1">
    <source>
        <dbReference type="ARBA" id="ARBA00023125"/>
    </source>
</evidence>
<comment type="caution">
    <text evidence="3">The sequence shown here is derived from an EMBL/GenBank/DDBJ whole genome shotgun (WGS) entry which is preliminary data.</text>
</comment>
<dbReference type="GO" id="GO:0003700">
    <property type="term" value="F:DNA-binding transcription factor activity"/>
    <property type="evidence" value="ECO:0007669"/>
    <property type="project" value="InterPro"/>
</dbReference>
<dbReference type="Pfam" id="PF13411">
    <property type="entry name" value="MerR_1"/>
    <property type="match status" value="1"/>
</dbReference>
<dbReference type="InterPro" id="IPR000551">
    <property type="entry name" value="MerR-type_HTH_dom"/>
</dbReference>
<dbReference type="EMBL" id="JACHIN010000027">
    <property type="protein sequence ID" value="MBB5084843.1"/>
    <property type="molecule type" value="Genomic_DNA"/>
</dbReference>
<evidence type="ECO:0000313" key="4">
    <source>
        <dbReference type="Proteomes" id="UP000568380"/>
    </source>
</evidence>
<dbReference type="InterPro" id="IPR047057">
    <property type="entry name" value="MerR_fam"/>
</dbReference>
<gene>
    <name evidence="3" type="ORF">HNR40_010354</name>
</gene>
<dbReference type="Proteomes" id="UP000568380">
    <property type="component" value="Unassembled WGS sequence"/>
</dbReference>
<dbReference type="GO" id="GO:0003677">
    <property type="term" value="F:DNA binding"/>
    <property type="evidence" value="ECO:0007669"/>
    <property type="project" value="UniProtKB-KW"/>
</dbReference>
<keyword evidence="1 3" id="KW-0238">DNA-binding</keyword>
<dbReference type="SUPFAM" id="SSF46955">
    <property type="entry name" value="Putative DNA-binding domain"/>
    <property type="match status" value="1"/>
</dbReference>
<dbReference type="PANTHER" id="PTHR30204">
    <property type="entry name" value="REDOX-CYCLING DRUG-SENSING TRANSCRIPTIONAL ACTIVATOR SOXR"/>
    <property type="match status" value="1"/>
</dbReference>
<feature type="domain" description="HTH merR-type" evidence="2">
    <location>
        <begin position="2"/>
        <end position="71"/>
    </location>
</feature>
<reference evidence="3 4" key="1">
    <citation type="submission" date="2020-08" db="EMBL/GenBank/DDBJ databases">
        <title>Genomic Encyclopedia of Type Strains, Phase IV (KMG-IV): sequencing the most valuable type-strain genomes for metagenomic binning, comparative biology and taxonomic classification.</title>
        <authorList>
            <person name="Goeker M."/>
        </authorList>
    </citation>
    <scope>NUCLEOTIDE SEQUENCE [LARGE SCALE GENOMIC DNA]</scope>
    <source>
        <strain evidence="3 4">DSM 45385</strain>
    </source>
</reference>
<evidence type="ECO:0000259" key="2">
    <source>
        <dbReference type="PROSITE" id="PS50937"/>
    </source>
</evidence>
<sequence length="295" mass="33390">MTYTIGRLSKLTGMPVKTIRFYSDSGVLPERERTASGYRIYGDEDRARLELIRTLREIGVDLATIRSLGERRLRSVLDLHLKAVETQLRSLQRTRAVLKATLGKEGDPAEDDLRRLHALSRVGGAEMGLLLDEFVDEVGGGIEARHEWLANMRDCMLPELPEEPTTAQLDAWMELADLLADEDYRESLRSQSKDFWEADIDLESWQETNTKVMREGLAAARAGVEPGSAESAVVVERILTAMGQTREEMLRVFDEHDPRAARLWELVAIIQKTPWPADQTIAYTWIEAALRKLEG</sequence>
<dbReference type="PROSITE" id="PS50937">
    <property type="entry name" value="HTH_MERR_2"/>
    <property type="match status" value="1"/>
</dbReference>
<evidence type="ECO:0000313" key="3">
    <source>
        <dbReference type="EMBL" id="MBB5084843.1"/>
    </source>
</evidence>
<dbReference type="SMART" id="SM00422">
    <property type="entry name" value="HTH_MERR"/>
    <property type="match status" value="1"/>
</dbReference>
<dbReference type="InterPro" id="IPR009061">
    <property type="entry name" value="DNA-bd_dom_put_sf"/>
</dbReference>
<organism evidence="3 4">
    <name type="scientific">Nonomuraea endophytica</name>
    <dbReference type="NCBI Taxonomy" id="714136"/>
    <lineage>
        <taxon>Bacteria</taxon>
        <taxon>Bacillati</taxon>
        <taxon>Actinomycetota</taxon>
        <taxon>Actinomycetes</taxon>
        <taxon>Streptosporangiales</taxon>
        <taxon>Streptosporangiaceae</taxon>
        <taxon>Nonomuraea</taxon>
    </lineage>
</organism>
<dbReference type="PRINTS" id="PR00040">
    <property type="entry name" value="HTHMERR"/>
</dbReference>
<accession>A0A7W8AH93</accession>
<dbReference type="RefSeq" id="WP_184975537.1">
    <property type="nucleotide sequence ID" value="NZ_JACHIN010000027.1"/>
</dbReference>
<dbReference type="AlphaFoldDB" id="A0A7W8AH93"/>
<protein>
    <submittedName>
        <fullName evidence="3">DNA-binding transcriptional MerR regulator</fullName>
    </submittedName>
</protein>
<name>A0A7W8AH93_9ACTN</name>